<dbReference type="AlphaFoldDB" id="A0A4Q5IXN1"/>
<organism evidence="1 2">
    <name type="scientific">Nocardioides iriomotensis</name>
    <dbReference type="NCBI Taxonomy" id="715784"/>
    <lineage>
        <taxon>Bacteria</taxon>
        <taxon>Bacillati</taxon>
        <taxon>Actinomycetota</taxon>
        <taxon>Actinomycetes</taxon>
        <taxon>Propionibacteriales</taxon>
        <taxon>Nocardioidaceae</taxon>
        <taxon>Nocardioides</taxon>
    </lineage>
</organism>
<comment type="caution">
    <text evidence="1">The sequence shown here is derived from an EMBL/GenBank/DDBJ whole genome shotgun (WGS) entry which is preliminary data.</text>
</comment>
<dbReference type="Proteomes" id="UP000291189">
    <property type="component" value="Unassembled WGS sequence"/>
</dbReference>
<dbReference type="OrthoDB" id="3366933at2"/>
<sequence>MGLFERWRTPVEPPWAPPALGLCQCEEHVEALADHTVPSLESTEVSVGELLAHEALDARPVLPDDRFVTLPHSGQRLGPFHYLVRITETRGRLFDDAAPAALDDTLSTQAGVERVHRDGLELFRVGATRMCASGVMAAMVRALDNPRVRIVAS</sequence>
<protein>
    <submittedName>
        <fullName evidence="1">Uncharacterized protein</fullName>
    </submittedName>
</protein>
<proteinExistence type="predicted"/>
<dbReference type="RefSeq" id="WP_129989420.1">
    <property type="nucleotide sequence ID" value="NZ_SDPU01000035.1"/>
</dbReference>
<keyword evidence="2" id="KW-1185">Reference proteome</keyword>
<dbReference type="EMBL" id="SDPU01000035">
    <property type="protein sequence ID" value="RYU09655.1"/>
    <property type="molecule type" value="Genomic_DNA"/>
</dbReference>
<reference evidence="1 2" key="1">
    <citation type="submission" date="2019-01" db="EMBL/GenBank/DDBJ databases">
        <title>Nocardioides guangzhouensis sp. nov., an actinobacterium isolated from soil.</title>
        <authorList>
            <person name="Fu Y."/>
            <person name="Cai Y."/>
            <person name="Lin Z."/>
            <person name="Chen P."/>
        </authorList>
    </citation>
    <scope>NUCLEOTIDE SEQUENCE [LARGE SCALE GENOMIC DNA]</scope>
    <source>
        <strain evidence="1 2">NBRC 105384</strain>
    </source>
</reference>
<name>A0A4Q5IXN1_9ACTN</name>
<gene>
    <name evidence="1" type="ORF">ETU37_21740</name>
</gene>
<evidence type="ECO:0000313" key="2">
    <source>
        <dbReference type="Proteomes" id="UP000291189"/>
    </source>
</evidence>
<accession>A0A4Q5IXN1</accession>
<evidence type="ECO:0000313" key="1">
    <source>
        <dbReference type="EMBL" id="RYU09655.1"/>
    </source>
</evidence>